<dbReference type="Gene3D" id="3.30.2310.20">
    <property type="entry name" value="RelE-like"/>
    <property type="match status" value="1"/>
</dbReference>
<evidence type="ECO:0008006" key="5">
    <source>
        <dbReference type="Google" id="ProtNLM"/>
    </source>
</evidence>
<dbReference type="InterPro" id="IPR007712">
    <property type="entry name" value="RelE/ParE_toxin"/>
</dbReference>
<sequence>MGSVRDRDPARDSTRNTGRARATCPLARAESDSRQDPGTDCTRPWHSPVSWSVIYEAPAQAEIVAAFEWYEERSYGLGGEFLRAVASATERLQRSPESFPSSRDRFRRILLRRFPYALHFEVLENKRVSVLACIHHRRSPERWPGITDSP</sequence>
<evidence type="ECO:0000313" key="3">
    <source>
        <dbReference type="EMBL" id="TBU81062.1"/>
    </source>
</evidence>
<dbReference type="Proteomes" id="UP000292302">
    <property type="component" value="Unassembled WGS sequence"/>
</dbReference>
<dbReference type="Pfam" id="PF05016">
    <property type="entry name" value="ParE_toxin"/>
    <property type="match status" value="1"/>
</dbReference>
<comment type="caution">
    <text evidence="3">The sequence shown here is derived from an EMBL/GenBank/DDBJ whole genome shotgun (WGS) entry which is preliminary data.</text>
</comment>
<evidence type="ECO:0000256" key="2">
    <source>
        <dbReference type="SAM" id="MobiDB-lite"/>
    </source>
</evidence>
<dbReference type="EMBL" id="QJUI01000006">
    <property type="protein sequence ID" value="TBU81062.1"/>
    <property type="molecule type" value="Genomic_DNA"/>
</dbReference>
<keyword evidence="4" id="KW-1185">Reference proteome</keyword>
<accession>A0A4V6MX39</accession>
<dbReference type="InterPro" id="IPR035093">
    <property type="entry name" value="RelE/ParE_toxin_dom_sf"/>
</dbReference>
<dbReference type="OrthoDB" id="9809155at2"/>
<reference evidence="3 4" key="1">
    <citation type="submission" date="2018-06" db="EMBL/GenBank/DDBJ databases">
        <title>Three novel Pseudomonas species isolated from symptomatic oak.</title>
        <authorList>
            <person name="Bueno-Gonzalez V."/>
            <person name="Brady C."/>
        </authorList>
    </citation>
    <scope>NUCLEOTIDE SEQUENCE [LARGE SCALE GENOMIC DNA]</scope>
    <source>
        <strain evidence="3 4">P9A</strain>
    </source>
</reference>
<proteinExistence type="predicted"/>
<evidence type="ECO:0000256" key="1">
    <source>
        <dbReference type="ARBA" id="ARBA00022649"/>
    </source>
</evidence>
<name>A0A4V6MX39_9GAMM</name>
<feature type="region of interest" description="Disordered" evidence="2">
    <location>
        <begin position="1"/>
        <end position="46"/>
    </location>
</feature>
<feature type="compositionally biased region" description="Basic and acidic residues" evidence="2">
    <location>
        <begin position="1"/>
        <end position="14"/>
    </location>
</feature>
<evidence type="ECO:0000313" key="4">
    <source>
        <dbReference type="Proteomes" id="UP000292302"/>
    </source>
</evidence>
<dbReference type="AlphaFoldDB" id="A0A4V6MX39"/>
<keyword evidence="1" id="KW-1277">Toxin-antitoxin system</keyword>
<organism evidence="3 4">
    <name type="scientific">Phytopseudomonas daroniae</name>
    <dbReference type="NCBI Taxonomy" id="2487519"/>
    <lineage>
        <taxon>Bacteria</taxon>
        <taxon>Pseudomonadati</taxon>
        <taxon>Pseudomonadota</taxon>
        <taxon>Gammaproteobacteria</taxon>
        <taxon>Pseudomonadales</taxon>
        <taxon>Pseudomonadaceae</taxon>
        <taxon>Phytopseudomonas</taxon>
    </lineage>
</organism>
<gene>
    <name evidence="3" type="ORF">DNK06_08055</name>
</gene>
<protein>
    <recommendedName>
        <fullName evidence="5">Type II toxin-antitoxin system RelE/ParE family toxin</fullName>
    </recommendedName>
</protein>